<feature type="binding site" evidence="2">
    <location>
        <begin position="209"/>
        <end position="211"/>
    </location>
    <ligand>
        <name>dihydroxyacetone phosphate</name>
        <dbReference type="ChEBI" id="CHEBI:57642"/>
    </ligand>
</feature>
<feature type="active site" description="Proton donor" evidence="1">
    <location>
        <position position="82"/>
    </location>
</feature>
<comment type="caution">
    <text evidence="4">The sequence shown here is derived from an EMBL/GenBank/DDBJ whole genome shotgun (WGS) entry which is preliminary data.</text>
</comment>
<dbReference type="RefSeq" id="WP_249285002.1">
    <property type="nucleotide sequence ID" value="NZ_JACRSO010000002.1"/>
</dbReference>
<comment type="cofactor">
    <cofactor evidence="3">
        <name>Zn(2+)</name>
        <dbReference type="ChEBI" id="CHEBI:29105"/>
    </cofactor>
    <text evidence="3">Binds 2 Zn(2+) ions per subunit. One is catalytic and the other provides a structural contribution.</text>
</comment>
<name>A0A926HNG2_9FIRM</name>
<keyword evidence="5" id="KW-1185">Reference proteome</keyword>
<dbReference type="AlphaFoldDB" id="A0A926HNG2"/>
<dbReference type="InterPro" id="IPR050246">
    <property type="entry name" value="Class_II_FBP_aldolase"/>
</dbReference>
<dbReference type="PROSITE" id="PS00806">
    <property type="entry name" value="ALDOLASE_CLASS_II_2"/>
    <property type="match status" value="1"/>
</dbReference>
<dbReference type="CDD" id="cd00947">
    <property type="entry name" value="TBP_aldolase_IIB"/>
    <property type="match status" value="1"/>
</dbReference>
<dbReference type="InterPro" id="IPR013785">
    <property type="entry name" value="Aldolase_TIM"/>
</dbReference>
<keyword evidence="3" id="KW-0479">Metal-binding</keyword>
<feature type="binding site" evidence="3">
    <location>
        <position position="208"/>
    </location>
    <ligand>
        <name>Zn(2+)</name>
        <dbReference type="ChEBI" id="CHEBI:29105"/>
        <label>1</label>
        <note>catalytic</note>
    </ligand>
</feature>
<evidence type="ECO:0000313" key="4">
    <source>
        <dbReference type="EMBL" id="MBC8529116.1"/>
    </source>
</evidence>
<sequence length="285" mass="30196">MQLVNPILMLQKATEQKKAICALNAHTCESIQAIVWAAQRLGAPVMVAASQSTLQYMGVAEFAAIAKAVAKKADVPVALHLDHCTKFPMIVECIKEGFTSVMIDGSHLPYEENLALAQKVVEVAHAAGVAVESELGRVGGAEDDLNVDEREATFTVPEEAADYVRRSGVDSLAVAIGTAHGVYKGTPKLDLERLSAIRAAVSVPLVLHGASGVPDDAVRAAVARGIAKVNIATELKIPMAGAVREVLLGDENETDPRRYMGHAREVVSAVAEKKILLCGADQITF</sequence>
<dbReference type="GO" id="GO:0005975">
    <property type="term" value="P:carbohydrate metabolic process"/>
    <property type="evidence" value="ECO:0007669"/>
    <property type="project" value="InterPro"/>
</dbReference>
<feature type="binding site" evidence="3">
    <location>
        <position position="104"/>
    </location>
    <ligand>
        <name>Zn(2+)</name>
        <dbReference type="ChEBI" id="CHEBI:29105"/>
        <label>2</label>
    </ligand>
</feature>
<reference evidence="4" key="1">
    <citation type="submission" date="2020-08" db="EMBL/GenBank/DDBJ databases">
        <title>Genome public.</title>
        <authorList>
            <person name="Liu C."/>
            <person name="Sun Q."/>
        </authorList>
    </citation>
    <scope>NUCLEOTIDE SEQUENCE</scope>
    <source>
        <strain evidence="4">NSJ-44</strain>
    </source>
</reference>
<dbReference type="Pfam" id="PF01116">
    <property type="entry name" value="F_bP_aldolase"/>
    <property type="match status" value="1"/>
</dbReference>
<evidence type="ECO:0000256" key="3">
    <source>
        <dbReference type="PIRSR" id="PIRSR001359-3"/>
    </source>
</evidence>
<feature type="binding site" evidence="2">
    <location>
        <begin position="230"/>
        <end position="233"/>
    </location>
    <ligand>
        <name>dihydroxyacetone phosphate</name>
        <dbReference type="ChEBI" id="CHEBI:57642"/>
    </ligand>
</feature>
<dbReference type="PANTHER" id="PTHR30304">
    <property type="entry name" value="D-TAGATOSE-1,6-BISPHOSPHATE ALDOLASE"/>
    <property type="match status" value="1"/>
</dbReference>
<feature type="binding site" evidence="2">
    <location>
        <position position="181"/>
    </location>
    <ligand>
        <name>dihydroxyacetone phosphate</name>
        <dbReference type="ChEBI" id="CHEBI:57642"/>
    </ligand>
</feature>
<dbReference type="GO" id="GO:0016832">
    <property type="term" value="F:aldehyde-lyase activity"/>
    <property type="evidence" value="ECO:0007669"/>
    <property type="project" value="InterPro"/>
</dbReference>
<feature type="binding site" evidence="3">
    <location>
        <position position="134"/>
    </location>
    <ligand>
        <name>Zn(2+)</name>
        <dbReference type="ChEBI" id="CHEBI:29105"/>
        <label>2</label>
    </ligand>
</feature>
<dbReference type="NCBIfam" id="TIGR00167">
    <property type="entry name" value="cbbA"/>
    <property type="match status" value="1"/>
</dbReference>
<dbReference type="InterPro" id="IPR000771">
    <property type="entry name" value="FBA_II"/>
</dbReference>
<evidence type="ECO:0000256" key="2">
    <source>
        <dbReference type="PIRSR" id="PIRSR001359-2"/>
    </source>
</evidence>
<dbReference type="EMBL" id="JACRSO010000002">
    <property type="protein sequence ID" value="MBC8529116.1"/>
    <property type="molecule type" value="Genomic_DNA"/>
</dbReference>
<evidence type="ECO:0000313" key="5">
    <source>
        <dbReference type="Proteomes" id="UP000654279"/>
    </source>
</evidence>
<protein>
    <submittedName>
        <fullName evidence="4">Class II fructose-bisphosphate aldolase</fullName>
    </submittedName>
</protein>
<organism evidence="4 5">
    <name type="scientific">Luoshenia tenuis</name>
    <dbReference type="NCBI Taxonomy" id="2763654"/>
    <lineage>
        <taxon>Bacteria</taxon>
        <taxon>Bacillati</taxon>
        <taxon>Bacillota</taxon>
        <taxon>Clostridia</taxon>
        <taxon>Christensenellales</taxon>
        <taxon>Christensenellaceae</taxon>
        <taxon>Luoshenia</taxon>
    </lineage>
</organism>
<dbReference type="Proteomes" id="UP000654279">
    <property type="component" value="Unassembled WGS sequence"/>
</dbReference>
<dbReference type="SUPFAM" id="SSF51569">
    <property type="entry name" value="Aldolase"/>
    <property type="match status" value="1"/>
</dbReference>
<keyword evidence="3" id="KW-0862">Zinc</keyword>
<feature type="binding site" evidence="3">
    <location>
        <position position="180"/>
    </location>
    <ligand>
        <name>Zn(2+)</name>
        <dbReference type="ChEBI" id="CHEBI:29105"/>
        <label>1</label>
        <note>catalytic</note>
    </ligand>
</feature>
<dbReference type="GO" id="GO:0008270">
    <property type="term" value="F:zinc ion binding"/>
    <property type="evidence" value="ECO:0007669"/>
    <property type="project" value="InterPro"/>
</dbReference>
<evidence type="ECO:0000256" key="1">
    <source>
        <dbReference type="PIRSR" id="PIRSR001359-1"/>
    </source>
</evidence>
<proteinExistence type="predicted"/>
<feature type="binding site" evidence="3">
    <location>
        <position position="83"/>
    </location>
    <ligand>
        <name>Zn(2+)</name>
        <dbReference type="ChEBI" id="CHEBI:29105"/>
        <label>1</label>
        <note>catalytic</note>
    </ligand>
</feature>
<dbReference type="Gene3D" id="3.20.20.70">
    <property type="entry name" value="Aldolase class I"/>
    <property type="match status" value="1"/>
</dbReference>
<dbReference type="PIRSF" id="PIRSF001359">
    <property type="entry name" value="F_bP_aldolase_II"/>
    <property type="match status" value="1"/>
</dbReference>
<dbReference type="PANTHER" id="PTHR30304:SF0">
    <property type="entry name" value="D-TAGATOSE-1,6-BISPHOSPHATE ALDOLASE SUBUNIT GATY-RELATED"/>
    <property type="match status" value="1"/>
</dbReference>
<accession>A0A926HNG2</accession>
<gene>
    <name evidence="4" type="ORF">H8699_06720</name>
</gene>